<evidence type="ECO:0000313" key="2">
    <source>
        <dbReference type="Proteomes" id="UP001162162"/>
    </source>
</evidence>
<gene>
    <name evidence="1" type="ORF">NQ318_011765</name>
</gene>
<reference evidence="1" key="1">
    <citation type="journal article" date="2023" name="Insect Mol. Biol.">
        <title>Genome sequencing provides insights into the evolution of gene families encoding plant cell wall-degrading enzymes in longhorned beetles.</title>
        <authorList>
            <person name="Shin N.R."/>
            <person name="Okamura Y."/>
            <person name="Kirsch R."/>
            <person name="Pauchet Y."/>
        </authorList>
    </citation>
    <scope>NUCLEOTIDE SEQUENCE</scope>
    <source>
        <strain evidence="1">AMC_N1</strain>
    </source>
</reference>
<dbReference type="EMBL" id="JAPWTK010000250">
    <property type="protein sequence ID" value="KAJ8944507.1"/>
    <property type="molecule type" value="Genomic_DNA"/>
</dbReference>
<sequence>MYIKLQFTANVSHCEQLVDSYATLSDLVTAFLECICSRTHEMLFIDYITGTWKLTLLIQKYSHYEFIKKSECCVAETVRKLRTFFVRNDDPSAPGVRKFVKLACLWITEVIHVLVRCAQLKELLVLPKVCVKTQEPQLVIEHNLVLILQQSYKQNSTYSSIAFVKPYTKDIPKAISRNFDFIFLQTDGILDYTKNKYFVKLKSLLTSKLLNGSMQQCTLLERFCYHRYKDSCHKNKVQGTSLEPDISVGGYEKKEEELVLFLPPLYALVILPHIYRTP</sequence>
<organism evidence="1 2">
    <name type="scientific">Aromia moschata</name>
    <dbReference type="NCBI Taxonomy" id="1265417"/>
    <lineage>
        <taxon>Eukaryota</taxon>
        <taxon>Metazoa</taxon>
        <taxon>Ecdysozoa</taxon>
        <taxon>Arthropoda</taxon>
        <taxon>Hexapoda</taxon>
        <taxon>Insecta</taxon>
        <taxon>Pterygota</taxon>
        <taxon>Neoptera</taxon>
        <taxon>Endopterygota</taxon>
        <taxon>Coleoptera</taxon>
        <taxon>Polyphaga</taxon>
        <taxon>Cucujiformia</taxon>
        <taxon>Chrysomeloidea</taxon>
        <taxon>Cerambycidae</taxon>
        <taxon>Cerambycinae</taxon>
        <taxon>Callichromatini</taxon>
        <taxon>Aromia</taxon>
    </lineage>
</organism>
<comment type="caution">
    <text evidence="1">The sequence shown here is derived from an EMBL/GenBank/DDBJ whole genome shotgun (WGS) entry which is preliminary data.</text>
</comment>
<evidence type="ECO:0000313" key="1">
    <source>
        <dbReference type="EMBL" id="KAJ8944507.1"/>
    </source>
</evidence>
<name>A0AAV8Y1G3_9CUCU</name>
<dbReference type="AlphaFoldDB" id="A0AAV8Y1G3"/>
<dbReference type="Proteomes" id="UP001162162">
    <property type="component" value="Unassembled WGS sequence"/>
</dbReference>
<keyword evidence="2" id="KW-1185">Reference proteome</keyword>
<protein>
    <submittedName>
        <fullName evidence="1">Uncharacterized protein</fullName>
    </submittedName>
</protein>
<accession>A0AAV8Y1G3</accession>
<proteinExistence type="predicted"/>